<organism evidence="1 2">
    <name type="scientific">Trichogramma kaykai</name>
    <dbReference type="NCBI Taxonomy" id="54128"/>
    <lineage>
        <taxon>Eukaryota</taxon>
        <taxon>Metazoa</taxon>
        <taxon>Ecdysozoa</taxon>
        <taxon>Arthropoda</taxon>
        <taxon>Hexapoda</taxon>
        <taxon>Insecta</taxon>
        <taxon>Pterygota</taxon>
        <taxon>Neoptera</taxon>
        <taxon>Endopterygota</taxon>
        <taxon>Hymenoptera</taxon>
        <taxon>Apocrita</taxon>
        <taxon>Proctotrupomorpha</taxon>
        <taxon>Chalcidoidea</taxon>
        <taxon>Trichogrammatidae</taxon>
        <taxon>Trichogramma</taxon>
    </lineage>
</organism>
<dbReference type="AlphaFoldDB" id="A0ABD2WH14"/>
<name>A0ABD2WH14_9HYME</name>
<evidence type="ECO:0000313" key="2">
    <source>
        <dbReference type="Proteomes" id="UP001627154"/>
    </source>
</evidence>
<accession>A0ABD2WH14</accession>
<keyword evidence="2" id="KW-1185">Reference proteome</keyword>
<comment type="caution">
    <text evidence="1">The sequence shown here is derived from an EMBL/GenBank/DDBJ whole genome shotgun (WGS) entry which is preliminary data.</text>
</comment>
<proteinExistence type="predicted"/>
<gene>
    <name evidence="1" type="ORF">TKK_013176</name>
</gene>
<protein>
    <submittedName>
        <fullName evidence="1">Uncharacterized protein</fullName>
    </submittedName>
</protein>
<reference evidence="1 2" key="1">
    <citation type="journal article" date="2024" name="bioRxiv">
        <title>A reference genome for Trichogramma kaykai: A tiny desert-dwelling parasitoid wasp with competing sex-ratio distorters.</title>
        <authorList>
            <person name="Culotta J."/>
            <person name="Lindsey A.R."/>
        </authorList>
    </citation>
    <scope>NUCLEOTIDE SEQUENCE [LARGE SCALE GENOMIC DNA]</scope>
    <source>
        <strain evidence="1 2">KSX58</strain>
    </source>
</reference>
<evidence type="ECO:0000313" key="1">
    <source>
        <dbReference type="EMBL" id="KAL3392350.1"/>
    </source>
</evidence>
<sequence length="189" mass="22465">MNFTLFIGFHNINFLNSVLVKDVPTLSETVFGRPLPDDEIHDCDVFKVVSDEVQTITEENQNHSLLMPLLQSYYIKHDLFLSIFIAGFMSYVFIKWKSLYKIFTVLYYIVFIMKECKDLEMKKQGADKYKTFILYFGLTENRLFPIFKYMMIVSNFIRYQCSIYILSLILAQKTLEIFIYNHKFLSINV</sequence>
<dbReference type="EMBL" id="JBJJXI010000106">
    <property type="protein sequence ID" value="KAL3392350.1"/>
    <property type="molecule type" value="Genomic_DNA"/>
</dbReference>
<dbReference type="Proteomes" id="UP001627154">
    <property type="component" value="Unassembled WGS sequence"/>
</dbReference>